<gene>
    <name evidence="2" type="primary">A19L</name>
    <name evidence="2" type="ORF">SQPV_1080</name>
</gene>
<dbReference type="Pfam" id="PF05077">
    <property type="entry name" value="DUF678"/>
    <property type="match status" value="1"/>
</dbReference>
<name>U3UBL0_9POXV</name>
<dbReference type="RefSeq" id="YP_008658533.1">
    <property type="nucleotide sequence ID" value="NC_022563.1"/>
</dbReference>
<evidence type="ECO:0000313" key="2">
    <source>
        <dbReference type="EMBL" id="CCD83291.1"/>
    </source>
</evidence>
<keyword evidence="3" id="KW-1185">Reference proteome</keyword>
<evidence type="ECO:0000313" key="3">
    <source>
        <dbReference type="Proteomes" id="UP000144311"/>
    </source>
</evidence>
<protein>
    <submittedName>
        <fullName evidence="2">Zn finger protein</fullName>
    </submittedName>
</protein>
<proteinExistence type="predicted"/>
<feature type="region of interest" description="Disordered" evidence="1">
    <location>
        <begin position="1"/>
        <end position="23"/>
    </location>
</feature>
<dbReference type="InterPro" id="IPR007769">
    <property type="entry name" value="Poxvirus_A19"/>
</dbReference>
<dbReference type="OrthoDB" id="26640at10239"/>
<organism evidence="2 3">
    <name type="scientific">Squirrelpox virus</name>
    <dbReference type="NCBI Taxonomy" id="240426"/>
    <lineage>
        <taxon>Viruses</taxon>
        <taxon>Varidnaviria</taxon>
        <taxon>Bamfordvirae</taxon>
        <taxon>Nucleocytoviricota</taxon>
        <taxon>Pokkesviricetes</taxon>
        <taxon>Chitovirales</taxon>
        <taxon>Poxviridae</taxon>
        <taxon>Chordopoxvirinae</taxon>
        <taxon>Sciuripoxvirus</taxon>
        <taxon>Sciuripoxvirus squirrelpox</taxon>
    </lineage>
</organism>
<accession>U3UBL0</accession>
<dbReference type="GeneID" id="18158456"/>
<dbReference type="Proteomes" id="UP000144311">
    <property type="component" value="Segment"/>
</dbReference>
<dbReference type="KEGG" id="vg:18158456"/>
<reference evidence="2 3" key="2">
    <citation type="submission" date="2013-10" db="EMBL/GenBank/DDBJ databases">
        <title>The genome of epidemic Squirrel Poxvirus reveals novel virulence genes.</title>
        <authorList>
            <person name="Darby A.C."/>
            <person name="McInnes C.J."/>
            <person name="Kjaer K.H."/>
            <person name="Wood A.R."/>
            <person name="Hughes M."/>
            <person name="Martensen P.M."/>
            <person name="Radford A.D."/>
            <person name="Hall N."/>
            <person name="Chantrey J."/>
        </authorList>
    </citation>
    <scope>NUCLEOTIDE SEQUENCE [LARGE SCALE GENOMIC DNA]</scope>
    <source>
        <strain evidence="2">Red squirrel UK</strain>
    </source>
</reference>
<reference evidence="2 3" key="1">
    <citation type="submission" date="2011-10" db="EMBL/GenBank/DDBJ databases">
        <authorList>
            <person name="Darby A."/>
        </authorList>
    </citation>
    <scope>NUCLEOTIDE SEQUENCE [LARGE SCALE GENOMIC DNA]</scope>
    <source>
        <strain evidence="2">Red squirrel UK</strain>
    </source>
</reference>
<dbReference type="EMBL" id="HE601899">
    <property type="protein sequence ID" value="CCD83291.1"/>
    <property type="molecule type" value="Genomic_DNA"/>
</dbReference>
<evidence type="ECO:0000256" key="1">
    <source>
        <dbReference type="SAM" id="MobiDB-lite"/>
    </source>
</evidence>
<sequence>MEDDAGSKRRRKRKPRTTVDETSDSACTTCSACHSRLLSVSDITKVPLDALRVAGSGSVLSCATCGSDLRPLSEFAR</sequence>